<dbReference type="EMBL" id="CAXAMN010023917">
    <property type="protein sequence ID" value="CAK9082150.1"/>
    <property type="molecule type" value="Genomic_DNA"/>
</dbReference>
<name>A0ABP0Q1K7_9DINO</name>
<dbReference type="Proteomes" id="UP001642484">
    <property type="component" value="Unassembled WGS sequence"/>
</dbReference>
<evidence type="ECO:0000313" key="1">
    <source>
        <dbReference type="EMBL" id="CAK9082150.1"/>
    </source>
</evidence>
<evidence type="ECO:0000313" key="2">
    <source>
        <dbReference type="Proteomes" id="UP001642484"/>
    </source>
</evidence>
<sequence>MVNDLTTCRCYRCENSELHLTTLLNASMSFSSSSPAGHASCHPPSFLSVASTTPTLRGITADRTSSFRCGLVRESCHKAELQKSSASPLGVDLRHLSSSEGVAAALQMASEMDTPRSLSYGRAPTTLQVYDQAATPQRRPITPRKAYSEEVDAQVPLAAHVAPRAEGFVAEVLPPPPVLLSSRAGSLTRSGSAFKPRPWSDHDLKPRTWRFRLLFHLLLELELFVSVRSAWRAGPLAAVRACAPPRRGRATRWFLQVCRPFCPGRLTEASVAPGAVLPARSP</sequence>
<organism evidence="1 2">
    <name type="scientific">Durusdinium trenchii</name>
    <dbReference type="NCBI Taxonomy" id="1381693"/>
    <lineage>
        <taxon>Eukaryota</taxon>
        <taxon>Sar</taxon>
        <taxon>Alveolata</taxon>
        <taxon>Dinophyceae</taxon>
        <taxon>Suessiales</taxon>
        <taxon>Symbiodiniaceae</taxon>
        <taxon>Durusdinium</taxon>
    </lineage>
</organism>
<accession>A0ABP0Q1K7</accession>
<gene>
    <name evidence="1" type="ORF">CCMP2556_LOCUS40140</name>
</gene>
<keyword evidence="2" id="KW-1185">Reference proteome</keyword>
<proteinExistence type="predicted"/>
<reference evidence="1 2" key="1">
    <citation type="submission" date="2024-02" db="EMBL/GenBank/DDBJ databases">
        <authorList>
            <person name="Chen Y."/>
            <person name="Shah S."/>
            <person name="Dougan E. K."/>
            <person name="Thang M."/>
            <person name="Chan C."/>
        </authorList>
    </citation>
    <scope>NUCLEOTIDE SEQUENCE [LARGE SCALE GENOMIC DNA]</scope>
</reference>
<comment type="caution">
    <text evidence="1">The sequence shown here is derived from an EMBL/GenBank/DDBJ whole genome shotgun (WGS) entry which is preliminary data.</text>
</comment>
<protein>
    <submittedName>
        <fullName evidence="1">Uncharacterized protein</fullName>
    </submittedName>
</protein>